<protein>
    <submittedName>
        <fullName evidence="1">K02A2.6-like</fullName>
    </submittedName>
</protein>
<keyword evidence="2" id="KW-1185">Reference proteome</keyword>
<sequence>MPNVNLCNTPKDKLQLKIIQRLNQPRVIGQVDKPTGWFAPMVAVSKPSGGIRIGELNRNVLREIHPKPIVENFLQYQLQCSKVCNKFDDNSGTQCQVLLSLSKAGITLNRSKCLFGVKSITFPGHILLMMSEFP</sequence>
<accession>A0ABY6KDP0</accession>
<dbReference type="Gene3D" id="3.30.70.270">
    <property type="match status" value="1"/>
</dbReference>
<organism evidence="1 2">
    <name type="scientific">Cordylochernes scorpioides</name>
    <dbReference type="NCBI Taxonomy" id="51811"/>
    <lineage>
        <taxon>Eukaryota</taxon>
        <taxon>Metazoa</taxon>
        <taxon>Ecdysozoa</taxon>
        <taxon>Arthropoda</taxon>
        <taxon>Chelicerata</taxon>
        <taxon>Arachnida</taxon>
        <taxon>Pseudoscorpiones</taxon>
        <taxon>Cheliferoidea</taxon>
        <taxon>Chernetidae</taxon>
        <taxon>Cordylochernes</taxon>
    </lineage>
</organism>
<dbReference type="EMBL" id="CP092866">
    <property type="protein sequence ID" value="UYV66698.1"/>
    <property type="molecule type" value="Genomic_DNA"/>
</dbReference>
<dbReference type="SUPFAM" id="SSF56672">
    <property type="entry name" value="DNA/RNA polymerases"/>
    <property type="match status" value="1"/>
</dbReference>
<evidence type="ECO:0000313" key="1">
    <source>
        <dbReference type="EMBL" id="UYV66698.1"/>
    </source>
</evidence>
<proteinExistence type="predicted"/>
<dbReference type="InterPro" id="IPR043502">
    <property type="entry name" value="DNA/RNA_pol_sf"/>
</dbReference>
<dbReference type="InterPro" id="IPR043128">
    <property type="entry name" value="Rev_trsase/Diguanyl_cyclase"/>
</dbReference>
<reference evidence="1 2" key="1">
    <citation type="submission" date="2022-01" db="EMBL/GenBank/DDBJ databases">
        <title>A chromosomal length assembly of Cordylochernes scorpioides.</title>
        <authorList>
            <person name="Zeh D."/>
            <person name="Zeh J."/>
        </authorList>
    </citation>
    <scope>NUCLEOTIDE SEQUENCE [LARGE SCALE GENOMIC DNA]</scope>
    <source>
        <strain evidence="1">IN4F17</strain>
        <tissue evidence="1">Whole Body</tissue>
    </source>
</reference>
<evidence type="ECO:0000313" key="2">
    <source>
        <dbReference type="Proteomes" id="UP001235939"/>
    </source>
</evidence>
<name>A0ABY6KDP0_9ARAC</name>
<gene>
    <name evidence="1" type="ORF">LAZ67_4002605</name>
</gene>
<dbReference type="Proteomes" id="UP001235939">
    <property type="component" value="Chromosome 04"/>
</dbReference>